<protein>
    <recommendedName>
        <fullName evidence="4">Secreted protein</fullName>
    </recommendedName>
</protein>
<dbReference type="Proteomes" id="UP000294933">
    <property type="component" value="Unassembled WGS sequence"/>
</dbReference>
<sequence length="91" mass="10144">MRLCLAVQLVLTQECVCFSFSRPPLFLNLVNNLMVILELLSEAVQSPVSGLAFLLTTVACLNSNWNGGPCMLRLLMQPTTPKPTVVWEHDR</sequence>
<name>A0A4Y7PQ29_9AGAM</name>
<accession>A0A4Y7PQ29</accession>
<dbReference type="EMBL" id="ML170220">
    <property type="protein sequence ID" value="TDL17543.1"/>
    <property type="molecule type" value="Genomic_DNA"/>
</dbReference>
<organism evidence="2 3">
    <name type="scientific">Rickenella mellea</name>
    <dbReference type="NCBI Taxonomy" id="50990"/>
    <lineage>
        <taxon>Eukaryota</taxon>
        <taxon>Fungi</taxon>
        <taxon>Dikarya</taxon>
        <taxon>Basidiomycota</taxon>
        <taxon>Agaricomycotina</taxon>
        <taxon>Agaricomycetes</taxon>
        <taxon>Hymenochaetales</taxon>
        <taxon>Rickenellaceae</taxon>
        <taxon>Rickenella</taxon>
    </lineage>
</organism>
<feature type="chain" id="PRO_5021504106" description="Secreted protein" evidence="1">
    <location>
        <begin position="18"/>
        <end position="91"/>
    </location>
</feature>
<evidence type="ECO:0000313" key="2">
    <source>
        <dbReference type="EMBL" id="TDL17543.1"/>
    </source>
</evidence>
<dbReference type="VEuPathDB" id="FungiDB:BD410DRAFT_546775"/>
<gene>
    <name evidence="2" type="ORF">BD410DRAFT_546775</name>
</gene>
<keyword evidence="3" id="KW-1185">Reference proteome</keyword>
<evidence type="ECO:0000256" key="1">
    <source>
        <dbReference type="SAM" id="SignalP"/>
    </source>
</evidence>
<dbReference type="AlphaFoldDB" id="A0A4Y7PQ29"/>
<keyword evidence="1" id="KW-0732">Signal</keyword>
<evidence type="ECO:0000313" key="3">
    <source>
        <dbReference type="Proteomes" id="UP000294933"/>
    </source>
</evidence>
<proteinExistence type="predicted"/>
<feature type="signal peptide" evidence="1">
    <location>
        <begin position="1"/>
        <end position="17"/>
    </location>
</feature>
<evidence type="ECO:0008006" key="4">
    <source>
        <dbReference type="Google" id="ProtNLM"/>
    </source>
</evidence>
<reference evidence="2 3" key="1">
    <citation type="submission" date="2018-06" db="EMBL/GenBank/DDBJ databases">
        <title>A transcriptomic atlas of mushroom development highlights an independent origin of complex multicellularity.</title>
        <authorList>
            <consortium name="DOE Joint Genome Institute"/>
            <person name="Krizsan K."/>
            <person name="Almasi E."/>
            <person name="Merenyi Z."/>
            <person name="Sahu N."/>
            <person name="Viragh M."/>
            <person name="Koszo T."/>
            <person name="Mondo S."/>
            <person name="Kiss B."/>
            <person name="Balint B."/>
            <person name="Kues U."/>
            <person name="Barry K."/>
            <person name="Hegedus J.C."/>
            <person name="Henrissat B."/>
            <person name="Johnson J."/>
            <person name="Lipzen A."/>
            <person name="Ohm R."/>
            <person name="Nagy I."/>
            <person name="Pangilinan J."/>
            <person name="Yan J."/>
            <person name="Xiong Y."/>
            <person name="Grigoriev I.V."/>
            <person name="Hibbett D.S."/>
            <person name="Nagy L.G."/>
        </authorList>
    </citation>
    <scope>NUCLEOTIDE SEQUENCE [LARGE SCALE GENOMIC DNA]</scope>
    <source>
        <strain evidence="2 3">SZMC22713</strain>
    </source>
</reference>